<dbReference type="Gene3D" id="1.25.40.10">
    <property type="entry name" value="Tetratricopeptide repeat domain"/>
    <property type="match status" value="1"/>
</dbReference>
<dbReference type="InterPro" id="IPR011990">
    <property type="entry name" value="TPR-like_helical_dom_sf"/>
</dbReference>
<reference evidence="8" key="1">
    <citation type="submission" date="2024-07" db="EMBL/GenBank/DDBJ databases">
        <title>Complete genome sequences of cellulolytic bacteria, Kitasatospora sp. CMC57 and Streptomyces sp. CMC78, isolated from Japanese agricultural soil.</title>
        <authorList>
            <person name="Hashimoto T."/>
            <person name="Ito M."/>
            <person name="Iwamoto M."/>
            <person name="Fukahori D."/>
            <person name="Shoda T."/>
            <person name="Sakoda M."/>
            <person name="Morohoshi T."/>
            <person name="Mitsuboshi M."/>
            <person name="Nishizawa T."/>
        </authorList>
    </citation>
    <scope>NUCLEOTIDE SEQUENCE</scope>
    <source>
        <strain evidence="8">CMC57</strain>
    </source>
</reference>
<dbReference type="InterPro" id="IPR016032">
    <property type="entry name" value="Sig_transdc_resp-reg_C-effctor"/>
</dbReference>
<dbReference type="GO" id="GO:0003677">
    <property type="term" value="F:DNA binding"/>
    <property type="evidence" value="ECO:0007669"/>
    <property type="project" value="UniProtKB-UniRule"/>
</dbReference>
<dbReference type="SMART" id="SM01043">
    <property type="entry name" value="BTAD"/>
    <property type="match status" value="1"/>
</dbReference>
<evidence type="ECO:0000259" key="7">
    <source>
        <dbReference type="PROSITE" id="PS51755"/>
    </source>
</evidence>
<dbReference type="AlphaFoldDB" id="A0AB33K2H1"/>
<dbReference type="Pfam" id="PF00486">
    <property type="entry name" value="Trans_reg_C"/>
    <property type="match status" value="1"/>
</dbReference>
<organism evidence="8">
    <name type="scientific">Kitasatospora sp. CMC57</name>
    <dbReference type="NCBI Taxonomy" id="3231513"/>
    <lineage>
        <taxon>Bacteria</taxon>
        <taxon>Bacillati</taxon>
        <taxon>Actinomycetota</taxon>
        <taxon>Actinomycetes</taxon>
        <taxon>Kitasatosporales</taxon>
        <taxon>Streptomycetaceae</taxon>
        <taxon>Kitasatospora</taxon>
    </lineage>
</organism>
<dbReference type="PROSITE" id="PS51755">
    <property type="entry name" value="OMPR_PHOB"/>
    <property type="match status" value="1"/>
</dbReference>
<dbReference type="InterPro" id="IPR005158">
    <property type="entry name" value="BTAD"/>
</dbReference>
<proteinExistence type="inferred from homology"/>
<comment type="similarity">
    <text evidence="1">Belongs to the AfsR/DnrI/RedD regulatory family.</text>
</comment>
<dbReference type="SMART" id="SM00862">
    <property type="entry name" value="Trans_reg_C"/>
    <property type="match status" value="1"/>
</dbReference>
<keyword evidence="3" id="KW-0805">Transcription regulation</keyword>
<evidence type="ECO:0000313" key="8">
    <source>
        <dbReference type="EMBL" id="BFP46113.1"/>
    </source>
</evidence>
<dbReference type="GO" id="GO:0000160">
    <property type="term" value="P:phosphorelay signal transduction system"/>
    <property type="evidence" value="ECO:0007669"/>
    <property type="project" value="UniProtKB-KW"/>
</dbReference>
<keyword evidence="5" id="KW-0804">Transcription</keyword>
<evidence type="ECO:0000256" key="1">
    <source>
        <dbReference type="ARBA" id="ARBA00005820"/>
    </source>
</evidence>
<dbReference type="PANTHER" id="PTHR35807:SF1">
    <property type="entry name" value="TRANSCRIPTIONAL REGULATOR REDD"/>
    <property type="match status" value="1"/>
</dbReference>
<feature type="DNA-binding region" description="OmpR/PhoB-type" evidence="6">
    <location>
        <begin position="16"/>
        <end position="113"/>
    </location>
</feature>
<evidence type="ECO:0000256" key="5">
    <source>
        <dbReference type="ARBA" id="ARBA00023163"/>
    </source>
</evidence>
<dbReference type="InterPro" id="IPR001867">
    <property type="entry name" value="OmpR/PhoB-type_DNA-bd"/>
</dbReference>
<name>A0AB33K2H1_9ACTN</name>
<protein>
    <recommendedName>
        <fullName evidence="7">OmpR/PhoB-type domain-containing protein</fullName>
    </recommendedName>
</protein>
<dbReference type="SUPFAM" id="SSF46894">
    <property type="entry name" value="C-terminal effector domain of the bipartite response regulators"/>
    <property type="match status" value="1"/>
</dbReference>
<keyword evidence="4 6" id="KW-0238">DNA-binding</keyword>
<dbReference type="InterPro" id="IPR036388">
    <property type="entry name" value="WH-like_DNA-bd_sf"/>
</dbReference>
<evidence type="ECO:0000256" key="2">
    <source>
        <dbReference type="ARBA" id="ARBA00023012"/>
    </source>
</evidence>
<sequence>MTVISPPLPRAAVPVRSGAEPSGRATIGLLGPLRLHCGGAEIALPAAKHRALLALLAINANRPVQVDRIIAELWQGHEPESARKTLQGYVWRLRGLLGRQAVRTVGSGYELLTEAGAVDATRFEALAAAGRAALRTGEAGEAARLLRGALELWRGPALADVALGPCVFAYVSRLEEARMMAAEGLVDAELALGRHAEVLPGLRELVAEHPLRERLRAQLMLALLRGGRQTEALAAYGELRERLIQDQGLDPGLAVTELHRRILAGDAALHLG</sequence>
<dbReference type="PANTHER" id="PTHR35807">
    <property type="entry name" value="TRANSCRIPTIONAL REGULATOR REDD-RELATED"/>
    <property type="match status" value="1"/>
</dbReference>
<dbReference type="Gene3D" id="1.10.10.10">
    <property type="entry name" value="Winged helix-like DNA-binding domain superfamily/Winged helix DNA-binding domain"/>
    <property type="match status" value="1"/>
</dbReference>
<dbReference type="EMBL" id="AP035881">
    <property type="protein sequence ID" value="BFP46113.1"/>
    <property type="molecule type" value="Genomic_DNA"/>
</dbReference>
<evidence type="ECO:0000256" key="6">
    <source>
        <dbReference type="PROSITE-ProRule" id="PRU01091"/>
    </source>
</evidence>
<gene>
    <name evidence="8" type="ORF">KCMC57_24810</name>
</gene>
<dbReference type="GO" id="GO:0006355">
    <property type="term" value="P:regulation of DNA-templated transcription"/>
    <property type="evidence" value="ECO:0007669"/>
    <property type="project" value="InterPro"/>
</dbReference>
<keyword evidence="2" id="KW-0902">Two-component regulatory system</keyword>
<feature type="domain" description="OmpR/PhoB-type" evidence="7">
    <location>
        <begin position="16"/>
        <end position="113"/>
    </location>
</feature>
<dbReference type="Pfam" id="PF03704">
    <property type="entry name" value="BTAD"/>
    <property type="match status" value="1"/>
</dbReference>
<dbReference type="CDD" id="cd15831">
    <property type="entry name" value="BTAD"/>
    <property type="match status" value="1"/>
</dbReference>
<dbReference type="SUPFAM" id="SSF48452">
    <property type="entry name" value="TPR-like"/>
    <property type="match status" value="1"/>
</dbReference>
<dbReference type="InterPro" id="IPR051677">
    <property type="entry name" value="AfsR-DnrI-RedD_regulator"/>
</dbReference>
<accession>A0AB33K2H1</accession>
<dbReference type="RefSeq" id="WP_407988551.1">
    <property type="nucleotide sequence ID" value="NZ_AP035881.2"/>
</dbReference>
<evidence type="ECO:0000256" key="4">
    <source>
        <dbReference type="ARBA" id="ARBA00023125"/>
    </source>
</evidence>
<evidence type="ECO:0000256" key="3">
    <source>
        <dbReference type="ARBA" id="ARBA00023015"/>
    </source>
</evidence>